<evidence type="ECO:0000256" key="1">
    <source>
        <dbReference type="ARBA" id="ARBA00001954"/>
    </source>
</evidence>
<dbReference type="GO" id="GO:0005506">
    <property type="term" value="F:iron ion binding"/>
    <property type="evidence" value="ECO:0007669"/>
    <property type="project" value="InterPro"/>
</dbReference>
<comment type="cofactor">
    <cofactor evidence="1 7">
        <name>Fe(2+)</name>
        <dbReference type="ChEBI" id="CHEBI:29033"/>
    </cofactor>
</comment>
<dbReference type="PROSITE" id="PS51410">
    <property type="entry name" value="BH4_AAA_HYDROXYL_2"/>
    <property type="match status" value="1"/>
</dbReference>
<dbReference type="PANTHER" id="PTHR11473">
    <property type="entry name" value="AROMATIC AMINO ACID HYDROXYLASE"/>
    <property type="match status" value="1"/>
</dbReference>
<proteinExistence type="inferred from homology"/>
<feature type="domain" description="Biopterin-dependent aromatic amino acid hydroxylase family profile" evidence="8">
    <location>
        <begin position="1"/>
        <end position="299"/>
    </location>
</feature>
<evidence type="ECO:0000313" key="9">
    <source>
        <dbReference type="EMBL" id="QIS01831.1"/>
    </source>
</evidence>
<protein>
    <submittedName>
        <fullName evidence="9">Phenylalanine 4-monooxygenase</fullName>
        <ecNumber evidence="9">1.14.16.1</ecNumber>
    </submittedName>
</protein>
<evidence type="ECO:0000259" key="8">
    <source>
        <dbReference type="PROSITE" id="PS51410"/>
    </source>
</evidence>
<dbReference type="EC" id="1.14.16.1" evidence="9"/>
<dbReference type="InterPro" id="IPR036951">
    <property type="entry name" value="ArAA_hydroxylase_sf"/>
</dbReference>
<evidence type="ECO:0000256" key="4">
    <source>
        <dbReference type="ARBA" id="ARBA00023002"/>
    </source>
</evidence>
<dbReference type="InterPro" id="IPR001273">
    <property type="entry name" value="ArAA_hydroxylase"/>
</dbReference>
<evidence type="ECO:0000313" key="10">
    <source>
        <dbReference type="Proteomes" id="UP000501705"/>
    </source>
</evidence>
<name>A0A6G9XLL3_NOCBR</name>
<keyword evidence="3 7" id="KW-0479">Metal-binding</keyword>
<feature type="binding site" evidence="7">
    <location>
        <position position="167"/>
    </location>
    <ligand>
        <name>Fe cation</name>
        <dbReference type="ChEBI" id="CHEBI:24875"/>
    </ligand>
</feature>
<dbReference type="Proteomes" id="UP000501705">
    <property type="component" value="Chromosome"/>
</dbReference>
<evidence type="ECO:0000256" key="2">
    <source>
        <dbReference type="ARBA" id="ARBA00009712"/>
    </source>
</evidence>
<dbReference type="RefSeq" id="WP_167460939.1">
    <property type="nucleotide sequence ID" value="NZ_CP046171.1"/>
</dbReference>
<evidence type="ECO:0000256" key="6">
    <source>
        <dbReference type="ARBA" id="ARBA00023033"/>
    </source>
</evidence>
<gene>
    <name evidence="9" type="ORF">F5X71_05425</name>
</gene>
<dbReference type="Pfam" id="PF00351">
    <property type="entry name" value="Biopterin_H"/>
    <property type="match status" value="1"/>
</dbReference>
<evidence type="ECO:0000256" key="3">
    <source>
        <dbReference type="ARBA" id="ARBA00022723"/>
    </source>
</evidence>
<dbReference type="InterPro" id="IPR036329">
    <property type="entry name" value="Aro-AA_hydroxylase_C_sf"/>
</dbReference>
<evidence type="ECO:0000256" key="5">
    <source>
        <dbReference type="ARBA" id="ARBA00023004"/>
    </source>
</evidence>
<dbReference type="PRINTS" id="PR00372">
    <property type="entry name" value="FYWHYDRXLASE"/>
</dbReference>
<dbReference type="GO" id="GO:0004505">
    <property type="term" value="F:phenylalanine 4-monooxygenase activity"/>
    <property type="evidence" value="ECO:0007669"/>
    <property type="project" value="UniProtKB-EC"/>
</dbReference>
<dbReference type="CDD" id="cd00361">
    <property type="entry name" value="arom_aa_hydroxylase"/>
    <property type="match status" value="1"/>
</dbReference>
<accession>A0A6G9XLL3</accession>
<dbReference type="InterPro" id="IPR019774">
    <property type="entry name" value="Aromatic-AA_hydroxylase_C"/>
</dbReference>
<dbReference type="EMBL" id="CP046171">
    <property type="protein sequence ID" value="QIS01831.1"/>
    <property type="molecule type" value="Genomic_DNA"/>
</dbReference>
<keyword evidence="5 7" id="KW-0408">Iron</keyword>
<keyword evidence="4 9" id="KW-0560">Oxidoreductase</keyword>
<dbReference type="NCBIfam" id="NF008877">
    <property type="entry name" value="PRK11913.1-2"/>
    <property type="match status" value="1"/>
</dbReference>
<sequence length="299" mass="32899">MFTEAQLYSPVTRSGDGGVTVHLSDEHPGVHDADYRTRRNAIAELALDYAPGKPVPQIDYTDEEQQVWRIASAELAKKHQTYACAEVLASAARLALPEDHIPQLDEVSAALLPLSGFRYAPAAGLVPLREFFGSFADRIFHSTQYIRHHSAPLYTPEPDAIHEIIGHANQIASPRFAAIYEAVGAAVGRLETDTALKFLANVFWFSMEFGVVRERGEVRCYGAGLLSSYGEIEEFRGADLRPLDVAEMGSAVYDITHYQPILYCAESIAEIEDVIGGFFATMDDETPARLRHSNIAGAQ</sequence>
<dbReference type="PANTHER" id="PTHR11473:SF24">
    <property type="entry name" value="PHENYLALANINE-4-HYDROXYLASE"/>
    <property type="match status" value="1"/>
</dbReference>
<feature type="binding site" evidence="7">
    <location>
        <position position="208"/>
    </location>
    <ligand>
        <name>Fe cation</name>
        <dbReference type="ChEBI" id="CHEBI:24875"/>
    </ligand>
</feature>
<comment type="similarity">
    <text evidence="2">Belongs to the biopterin-dependent aromatic amino acid hydroxylase family.</text>
</comment>
<dbReference type="Gene3D" id="1.10.800.10">
    <property type="entry name" value="Aromatic amino acid hydroxylase"/>
    <property type="match status" value="1"/>
</dbReference>
<feature type="binding site" evidence="7">
    <location>
        <position position="162"/>
    </location>
    <ligand>
        <name>Fe cation</name>
        <dbReference type="ChEBI" id="CHEBI:24875"/>
    </ligand>
</feature>
<dbReference type="SUPFAM" id="SSF56534">
    <property type="entry name" value="Aromatic aminoacid monoxygenases, catalytic and oligomerization domains"/>
    <property type="match status" value="1"/>
</dbReference>
<keyword evidence="6 9" id="KW-0503">Monooxygenase</keyword>
<evidence type="ECO:0000256" key="7">
    <source>
        <dbReference type="PIRSR" id="PIRSR601273-2"/>
    </source>
</evidence>
<reference evidence="9 10" key="1">
    <citation type="journal article" date="2019" name="ACS Chem. Biol.">
        <title>Identification and Mobilization of a Cryptic Antibiotic Biosynthesis Gene Locus from a Human-Pathogenic Nocardia Isolate.</title>
        <authorList>
            <person name="Herisse M."/>
            <person name="Ishida K."/>
            <person name="Porter J.L."/>
            <person name="Howden B."/>
            <person name="Hertweck C."/>
            <person name="Stinear T.P."/>
            <person name="Pidot S.J."/>
        </authorList>
    </citation>
    <scope>NUCLEOTIDE SEQUENCE [LARGE SCALE GENOMIC DNA]</scope>
    <source>
        <strain evidence="9 10">AUSMDU00024985</strain>
    </source>
</reference>
<dbReference type="AlphaFoldDB" id="A0A6G9XLL3"/>
<organism evidence="9 10">
    <name type="scientific">Nocardia brasiliensis</name>
    <dbReference type="NCBI Taxonomy" id="37326"/>
    <lineage>
        <taxon>Bacteria</taxon>
        <taxon>Bacillati</taxon>
        <taxon>Actinomycetota</taxon>
        <taxon>Actinomycetes</taxon>
        <taxon>Mycobacteriales</taxon>
        <taxon>Nocardiaceae</taxon>
        <taxon>Nocardia</taxon>
    </lineage>
</organism>